<dbReference type="Pfam" id="PF00015">
    <property type="entry name" value="MCPsignal"/>
    <property type="match status" value="1"/>
</dbReference>
<protein>
    <submittedName>
        <fullName evidence="8">Methyl-accepting chemotaxis protein</fullName>
    </submittedName>
</protein>
<dbReference type="GO" id="GO:0004888">
    <property type="term" value="F:transmembrane signaling receptor activity"/>
    <property type="evidence" value="ECO:0007669"/>
    <property type="project" value="InterPro"/>
</dbReference>
<keyword evidence="5" id="KW-0812">Transmembrane</keyword>
<dbReference type="InterPro" id="IPR004090">
    <property type="entry name" value="Chemotax_Me-accpt_rcpt"/>
</dbReference>
<dbReference type="PANTHER" id="PTHR43531:SF11">
    <property type="entry name" value="METHYL-ACCEPTING CHEMOTAXIS PROTEIN 3"/>
    <property type="match status" value="1"/>
</dbReference>
<dbReference type="Gene3D" id="1.10.287.950">
    <property type="entry name" value="Methyl-accepting chemotaxis protein"/>
    <property type="match status" value="1"/>
</dbReference>
<comment type="similarity">
    <text evidence="3">Belongs to the methyl-accepting chemotaxis (MCP) protein family.</text>
</comment>
<dbReference type="GO" id="GO:0007165">
    <property type="term" value="P:signal transduction"/>
    <property type="evidence" value="ECO:0007669"/>
    <property type="project" value="UniProtKB-KW"/>
</dbReference>
<keyword evidence="2" id="KW-0145">Chemotaxis</keyword>
<dbReference type="Pfam" id="PF11845">
    <property type="entry name" value="Tll0287-like"/>
    <property type="match status" value="1"/>
</dbReference>
<dbReference type="FunFam" id="1.10.287.950:FF:000001">
    <property type="entry name" value="Methyl-accepting chemotaxis sensory transducer"/>
    <property type="match status" value="1"/>
</dbReference>
<evidence type="ECO:0000313" key="9">
    <source>
        <dbReference type="Proteomes" id="UP000503820"/>
    </source>
</evidence>
<dbReference type="SMART" id="SM00283">
    <property type="entry name" value="MA"/>
    <property type="match status" value="1"/>
</dbReference>
<dbReference type="PROSITE" id="PS50111">
    <property type="entry name" value="CHEMOTAXIS_TRANSDUC_2"/>
    <property type="match status" value="1"/>
</dbReference>
<dbReference type="GO" id="GO:0006935">
    <property type="term" value="P:chemotaxis"/>
    <property type="evidence" value="ECO:0007669"/>
    <property type="project" value="UniProtKB-KW"/>
</dbReference>
<evidence type="ECO:0000256" key="5">
    <source>
        <dbReference type="SAM" id="Phobius"/>
    </source>
</evidence>
<comment type="caution">
    <text evidence="8">The sequence shown here is derived from an EMBL/GenBank/DDBJ whole genome shotgun (WGS) entry which is preliminary data.</text>
</comment>
<evidence type="ECO:0000256" key="1">
    <source>
        <dbReference type="ARBA" id="ARBA00004370"/>
    </source>
</evidence>
<dbReference type="Proteomes" id="UP000503820">
    <property type="component" value="Unassembled WGS sequence"/>
</dbReference>
<organism evidence="8 9">
    <name type="scientific">Desulfovibrio psychrotolerans</name>
    <dbReference type="NCBI Taxonomy" id="415242"/>
    <lineage>
        <taxon>Bacteria</taxon>
        <taxon>Pseudomonadati</taxon>
        <taxon>Thermodesulfobacteriota</taxon>
        <taxon>Desulfovibrionia</taxon>
        <taxon>Desulfovibrionales</taxon>
        <taxon>Desulfovibrionaceae</taxon>
        <taxon>Desulfovibrio</taxon>
    </lineage>
</organism>
<evidence type="ECO:0000259" key="7">
    <source>
        <dbReference type="PROSITE" id="PS50885"/>
    </source>
</evidence>
<evidence type="ECO:0000259" key="6">
    <source>
        <dbReference type="PROSITE" id="PS50111"/>
    </source>
</evidence>
<dbReference type="InterPro" id="IPR051310">
    <property type="entry name" value="MCP_chemotaxis"/>
</dbReference>
<keyword evidence="5" id="KW-1133">Transmembrane helix</keyword>
<dbReference type="InterPro" id="IPR021796">
    <property type="entry name" value="Tll0287-like_dom"/>
</dbReference>
<gene>
    <name evidence="8" type="ORF">DSM19430T_00580</name>
</gene>
<reference evidence="8 9" key="1">
    <citation type="submission" date="2020-05" db="EMBL/GenBank/DDBJ databases">
        <title>Draft genome sequence of Desulfovibrio psychrotolerans JS1T.</title>
        <authorList>
            <person name="Ueno A."/>
            <person name="Tamazawa S."/>
            <person name="Tamamura S."/>
            <person name="Murakami T."/>
            <person name="Kiyama T."/>
            <person name="Inomata H."/>
            <person name="Amano Y."/>
            <person name="Miyakawa K."/>
            <person name="Tamaki H."/>
            <person name="Naganuma T."/>
            <person name="Kaneko K."/>
        </authorList>
    </citation>
    <scope>NUCLEOTIDE SEQUENCE [LARGE SCALE GENOMIC DNA]</scope>
    <source>
        <strain evidence="8 9">JS1</strain>
    </source>
</reference>
<dbReference type="RefSeq" id="WP_174408103.1">
    <property type="nucleotide sequence ID" value="NZ_BLVP01000001.1"/>
</dbReference>
<dbReference type="CDD" id="cd06225">
    <property type="entry name" value="HAMP"/>
    <property type="match status" value="1"/>
</dbReference>
<evidence type="ECO:0000313" key="8">
    <source>
        <dbReference type="EMBL" id="GFM35374.1"/>
    </source>
</evidence>
<dbReference type="PANTHER" id="PTHR43531">
    <property type="entry name" value="PROTEIN ICFG"/>
    <property type="match status" value="1"/>
</dbReference>
<evidence type="ECO:0000256" key="2">
    <source>
        <dbReference type="ARBA" id="ARBA00022500"/>
    </source>
</evidence>
<dbReference type="EMBL" id="BLVP01000001">
    <property type="protein sequence ID" value="GFM35374.1"/>
    <property type="molecule type" value="Genomic_DNA"/>
</dbReference>
<name>A0A7J0BQN0_9BACT</name>
<dbReference type="GO" id="GO:0005886">
    <property type="term" value="C:plasma membrane"/>
    <property type="evidence" value="ECO:0007669"/>
    <property type="project" value="TreeGrafter"/>
</dbReference>
<dbReference type="PRINTS" id="PR00260">
    <property type="entry name" value="CHEMTRNSDUCR"/>
</dbReference>
<proteinExistence type="inferred from homology"/>
<dbReference type="AlphaFoldDB" id="A0A7J0BQN0"/>
<feature type="domain" description="Methyl-accepting transducer" evidence="6">
    <location>
        <begin position="285"/>
        <end position="500"/>
    </location>
</feature>
<evidence type="ECO:0000256" key="3">
    <source>
        <dbReference type="ARBA" id="ARBA00029447"/>
    </source>
</evidence>
<feature type="transmembrane region" description="Helical" evidence="5">
    <location>
        <begin position="12"/>
        <end position="31"/>
    </location>
</feature>
<dbReference type="SMART" id="SM00304">
    <property type="entry name" value="HAMP"/>
    <property type="match status" value="1"/>
</dbReference>
<comment type="subcellular location">
    <subcellularLocation>
        <location evidence="1">Membrane</location>
    </subcellularLocation>
</comment>
<feature type="transmembrane region" description="Helical" evidence="5">
    <location>
        <begin position="207"/>
        <end position="226"/>
    </location>
</feature>
<keyword evidence="4" id="KW-0807">Transducer</keyword>
<evidence type="ECO:0000256" key="4">
    <source>
        <dbReference type="PROSITE-ProRule" id="PRU00284"/>
    </source>
</evidence>
<accession>A0A7J0BQN0</accession>
<keyword evidence="9" id="KW-1185">Reference proteome</keyword>
<feature type="domain" description="HAMP" evidence="7">
    <location>
        <begin position="228"/>
        <end position="280"/>
    </location>
</feature>
<dbReference type="Pfam" id="PF00672">
    <property type="entry name" value="HAMP"/>
    <property type="match status" value="1"/>
</dbReference>
<keyword evidence="5" id="KW-0472">Membrane</keyword>
<dbReference type="InterPro" id="IPR004089">
    <property type="entry name" value="MCPsignal_dom"/>
</dbReference>
<sequence>MLERVSLKGKMLALAVIGPLIVAVVLSVLRVRDIRAGAEQSVVEKSRAVVLMAEAARNEMANKLELGLLKPFAEIPREHVVQAVPVITAINMARVNAQEAGYEFRVPKNSPRNPANAPTELEAGVLRLLEREGLAEHVIFGRNEIRYFRPIRLTEECMYCHGSPAGEPDVTGGVKEGWKPGELHGAFEIISSMDEVNAQIRAAQLNVAMLSAGILLVIAVATWGILKRSLLNPLSSVKEYVAHLAGGNLDARVDYSGKDEMGELVASLKGMLERLRTVILDAQETTNKVAMGSSELSSASDALAEGAAQQAAAVEQISSSVEQMTSNIEQNAHNAKRTEEMAVSSLRNARQSGEAVRKSVTAMRDIAEKTRFIQEIARQTNLLALNAAIEAARAGEHGAGFAVVASEVRKLAERSNKVAEEIGELSISSVEVADRAGAMLAELLPDIESTAGLVQEISAACAEQHQGAEQVNKGIQALDSVVHQNAAASEEIAATSRSLSGQSDDLKMSMAYFRVSGKGIVPLD</sequence>
<dbReference type="SUPFAM" id="SSF58104">
    <property type="entry name" value="Methyl-accepting chemotaxis protein (MCP) signaling domain"/>
    <property type="match status" value="1"/>
</dbReference>
<dbReference type="InterPro" id="IPR003660">
    <property type="entry name" value="HAMP_dom"/>
</dbReference>
<dbReference type="PROSITE" id="PS50885">
    <property type="entry name" value="HAMP"/>
    <property type="match status" value="1"/>
</dbReference>